<comment type="similarity">
    <text evidence="1">Belongs to the ABC transporter superfamily.</text>
</comment>
<dbReference type="PANTHER" id="PTHR42711:SF1">
    <property type="entry name" value="ABC-TRANSPORT PROTEIN, ATP-BINDING COMPONENT"/>
    <property type="match status" value="1"/>
</dbReference>
<protein>
    <submittedName>
        <fullName evidence="6">ATP-binding cassette domain-containing protein</fullName>
    </submittedName>
</protein>
<keyword evidence="4 6" id="KW-0067">ATP-binding</keyword>
<gene>
    <name evidence="6" type="ORF">IC608_00580</name>
</gene>
<evidence type="ECO:0000313" key="7">
    <source>
        <dbReference type="Proteomes" id="UP000654108"/>
    </source>
</evidence>
<keyword evidence="7" id="KW-1185">Reference proteome</keyword>
<dbReference type="Pfam" id="PF00005">
    <property type="entry name" value="ABC_tran"/>
    <property type="match status" value="1"/>
</dbReference>
<evidence type="ECO:0000256" key="2">
    <source>
        <dbReference type="ARBA" id="ARBA00022448"/>
    </source>
</evidence>
<dbReference type="GO" id="GO:0005524">
    <property type="term" value="F:ATP binding"/>
    <property type="evidence" value="ECO:0007669"/>
    <property type="project" value="UniProtKB-KW"/>
</dbReference>
<evidence type="ECO:0000313" key="6">
    <source>
        <dbReference type="EMBL" id="MBD8063969.1"/>
    </source>
</evidence>
<keyword evidence="3" id="KW-0547">Nucleotide-binding</keyword>
<accession>A0A927FSP3</accession>
<dbReference type="InterPro" id="IPR003593">
    <property type="entry name" value="AAA+_ATPase"/>
</dbReference>
<evidence type="ECO:0000256" key="4">
    <source>
        <dbReference type="ARBA" id="ARBA00022840"/>
    </source>
</evidence>
<dbReference type="GO" id="GO:0016887">
    <property type="term" value="F:ATP hydrolysis activity"/>
    <property type="evidence" value="ECO:0007669"/>
    <property type="project" value="InterPro"/>
</dbReference>
<dbReference type="PANTHER" id="PTHR42711">
    <property type="entry name" value="ABC TRANSPORTER ATP-BINDING PROTEIN"/>
    <property type="match status" value="1"/>
</dbReference>
<dbReference type="InterPro" id="IPR027417">
    <property type="entry name" value="P-loop_NTPase"/>
</dbReference>
<name>A0A927FSP3_9HYPH</name>
<feature type="domain" description="ABC transporter" evidence="5">
    <location>
        <begin position="25"/>
        <end position="258"/>
    </location>
</feature>
<dbReference type="RefSeq" id="WP_191772094.1">
    <property type="nucleotide sequence ID" value="NZ_JACYFU010000001.1"/>
</dbReference>
<sequence length="334" mass="36941">MPSIIAARGVEKIFRQPRRLPGFIGGLRTLFTREFTEVRAVDGISFDIAAGEATGYLGPNGAGKSTMIKMMTGILVPTAGTLSVLGREPHSNRILNAAEIGVVFGQRSQLWWDLPVRDSFDLNRHIYDIPAGRFTENLRYLTAMLDMGGYIDRPVRQLSLGQRMRAEIAMALLHDPKILFLDEPTIGLDVVAKDAVRKFLAEVNRERGTTIILTTHDLVDIEEICPRLIMVDDGKLLFDGELKRLRATLGSRRRLTLEFAGDPGPIILTSATLTADDGAAKHFLLEDESVSLLDVLEELGRGHGLKDVKLEEPDIEEVIRTFYKTKPQLAGAAP</sequence>
<keyword evidence="2" id="KW-0813">Transport</keyword>
<dbReference type="Proteomes" id="UP000654108">
    <property type="component" value="Unassembled WGS sequence"/>
</dbReference>
<proteinExistence type="inferred from homology"/>
<evidence type="ECO:0000256" key="3">
    <source>
        <dbReference type="ARBA" id="ARBA00022741"/>
    </source>
</evidence>
<dbReference type="InterPro" id="IPR017871">
    <property type="entry name" value="ABC_transporter-like_CS"/>
</dbReference>
<dbReference type="Gene3D" id="3.40.50.300">
    <property type="entry name" value="P-loop containing nucleotide triphosphate hydrolases"/>
    <property type="match status" value="1"/>
</dbReference>
<comment type="caution">
    <text evidence="6">The sequence shown here is derived from an EMBL/GenBank/DDBJ whole genome shotgun (WGS) entry which is preliminary data.</text>
</comment>
<dbReference type="PROSITE" id="PS50893">
    <property type="entry name" value="ABC_TRANSPORTER_2"/>
    <property type="match status" value="1"/>
</dbReference>
<dbReference type="PROSITE" id="PS00211">
    <property type="entry name" value="ABC_TRANSPORTER_1"/>
    <property type="match status" value="1"/>
</dbReference>
<evidence type="ECO:0000256" key="1">
    <source>
        <dbReference type="ARBA" id="ARBA00005417"/>
    </source>
</evidence>
<organism evidence="6 7">
    <name type="scientific">Devosia oryzisoli</name>
    <dbReference type="NCBI Taxonomy" id="2774138"/>
    <lineage>
        <taxon>Bacteria</taxon>
        <taxon>Pseudomonadati</taxon>
        <taxon>Pseudomonadota</taxon>
        <taxon>Alphaproteobacteria</taxon>
        <taxon>Hyphomicrobiales</taxon>
        <taxon>Devosiaceae</taxon>
        <taxon>Devosia</taxon>
    </lineage>
</organism>
<dbReference type="SMART" id="SM00382">
    <property type="entry name" value="AAA"/>
    <property type="match status" value="1"/>
</dbReference>
<dbReference type="InterPro" id="IPR003439">
    <property type="entry name" value="ABC_transporter-like_ATP-bd"/>
</dbReference>
<dbReference type="InterPro" id="IPR050763">
    <property type="entry name" value="ABC_transporter_ATP-binding"/>
</dbReference>
<evidence type="ECO:0000259" key="5">
    <source>
        <dbReference type="PROSITE" id="PS50893"/>
    </source>
</evidence>
<reference evidence="6" key="1">
    <citation type="submission" date="2020-09" db="EMBL/GenBank/DDBJ databases">
        <title>Genome seq and assembly of Devosia sp.</title>
        <authorList>
            <person name="Chhetri G."/>
        </authorList>
    </citation>
    <scope>NUCLEOTIDE SEQUENCE</scope>
    <source>
        <strain evidence="6">PTR5</strain>
    </source>
</reference>
<dbReference type="AlphaFoldDB" id="A0A927FSP3"/>
<dbReference type="EMBL" id="JACYFU010000001">
    <property type="protein sequence ID" value="MBD8063969.1"/>
    <property type="molecule type" value="Genomic_DNA"/>
</dbReference>
<dbReference type="SUPFAM" id="SSF52540">
    <property type="entry name" value="P-loop containing nucleoside triphosphate hydrolases"/>
    <property type="match status" value="1"/>
</dbReference>